<keyword evidence="1" id="KW-0812">Transmembrane</keyword>
<keyword evidence="3" id="KW-1185">Reference proteome</keyword>
<comment type="caution">
    <text evidence="2">The sequence shown here is derived from an EMBL/GenBank/DDBJ whole genome shotgun (WGS) entry which is preliminary data.</text>
</comment>
<sequence length="624" mass="72252">MIHYQPLRSPTRNRSYTILFAIFLIFIFTYKNMYYDPDYDQYYGLLETDTCRLPELDPWDPSVLPYVKTPDPLICKKLQPELTYLSEAGHIEFNLTELQISKYNLTSLKCSYRCFDKKYGDDDTLDYGSWMDLQNGTKQDCEFAEVNCRKLFPPLSIYSNLHARVIPKEEIVLKNKDHKKRPNVILFVLDSVSEANWRRSLPKTLKVLLEDYKSTVFKGFNKVGDNSFPNAVAFLTGKRVMAPGHQSELPDDMSKSFFDDWPLIWNDYSKHNYATFYAEDLIKYNLFYYLSNGFRGKPVDHYFRPYWVRIYETFLYRRSTPMCFGNKPSHMVQLEYLKSIIMAYKSKAPIFALHWLTELGHDWSNQVGLGDDDIASFFKNQKENLKNSYVFVFSDHGHRFDSIRQTMNGRIEERLPFFSVHVPESEIERNKELKGILQRNAKKLTSFWDLHATLLDILSEAPPYNAHNGHSLFKDLPEDRNCQSAHIPEEECVCQREIHINVSDPNVSKAAACLIAHINNLLPQNCSQLKVANIKQAQMVLPSKTIALGIPSASFFTRPGPVYVNYRVTLEASPSEAIFEGVVKNALKEDNFEVVGDISRINKYGNQSSCVNSPTLKKFCFCVL</sequence>
<organism evidence="2 3">
    <name type="scientific">Steinernema hermaphroditum</name>
    <dbReference type="NCBI Taxonomy" id="289476"/>
    <lineage>
        <taxon>Eukaryota</taxon>
        <taxon>Metazoa</taxon>
        <taxon>Ecdysozoa</taxon>
        <taxon>Nematoda</taxon>
        <taxon>Chromadorea</taxon>
        <taxon>Rhabditida</taxon>
        <taxon>Tylenchina</taxon>
        <taxon>Panagrolaimomorpha</taxon>
        <taxon>Strongyloidoidea</taxon>
        <taxon>Steinernematidae</taxon>
        <taxon>Steinernema</taxon>
    </lineage>
</organism>
<dbReference type="PANTHER" id="PTHR10974">
    <property type="entry name" value="FI08016P-RELATED"/>
    <property type="match status" value="1"/>
</dbReference>
<dbReference type="PANTHER" id="PTHR10974:SF48">
    <property type="entry name" value="SULFATASE DOMAIN-CONTAINING PROTEIN"/>
    <property type="match status" value="1"/>
</dbReference>
<gene>
    <name evidence="2" type="ORF">QR680_006839</name>
</gene>
<evidence type="ECO:0000256" key="1">
    <source>
        <dbReference type="SAM" id="Phobius"/>
    </source>
</evidence>
<proteinExistence type="predicted"/>
<keyword evidence="1" id="KW-0472">Membrane</keyword>
<dbReference type="AlphaFoldDB" id="A0AA39LY13"/>
<dbReference type="EMBL" id="JAUCMV010000003">
    <property type="protein sequence ID" value="KAK0413494.1"/>
    <property type="molecule type" value="Genomic_DNA"/>
</dbReference>
<dbReference type="GO" id="GO:0005615">
    <property type="term" value="C:extracellular space"/>
    <property type="evidence" value="ECO:0007669"/>
    <property type="project" value="TreeGrafter"/>
</dbReference>
<feature type="transmembrane region" description="Helical" evidence="1">
    <location>
        <begin position="16"/>
        <end position="35"/>
    </location>
</feature>
<name>A0AA39LY13_9BILA</name>
<dbReference type="InterPro" id="IPR004245">
    <property type="entry name" value="DUF229"/>
</dbReference>
<dbReference type="Pfam" id="PF02995">
    <property type="entry name" value="DUF229"/>
    <property type="match status" value="1"/>
</dbReference>
<protein>
    <submittedName>
        <fullName evidence="2">Uncharacterized protein</fullName>
    </submittedName>
</protein>
<accession>A0AA39LY13</accession>
<dbReference type="Gene3D" id="3.40.720.10">
    <property type="entry name" value="Alkaline Phosphatase, subunit A"/>
    <property type="match status" value="1"/>
</dbReference>
<dbReference type="InterPro" id="IPR017850">
    <property type="entry name" value="Alkaline_phosphatase_core_sf"/>
</dbReference>
<dbReference type="CDD" id="cd16021">
    <property type="entry name" value="ALP_like"/>
    <property type="match status" value="1"/>
</dbReference>
<dbReference type="FunFam" id="3.40.720.10:FF:000017">
    <property type="entry name" value="Predicted protein"/>
    <property type="match status" value="1"/>
</dbReference>
<evidence type="ECO:0000313" key="3">
    <source>
        <dbReference type="Proteomes" id="UP001175271"/>
    </source>
</evidence>
<dbReference type="Proteomes" id="UP001175271">
    <property type="component" value="Unassembled WGS sequence"/>
</dbReference>
<keyword evidence="1" id="KW-1133">Transmembrane helix</keyword>
<reference evidence="2" key="1">
    <citation type="submission" date="2023-06" db="EMBL/GenBank/DDBJ databases">
        <title>Genomic analysis of the entomopathogenic nematode Steinernema hermaphroditum.</title>
        <authorList>
            <person name="Schwarz E.M."/>
            <person name="Heppert J.K."/>
            <person name="Baniya A."/>
            <person name="Schwartz H.T."/>
            <person name="Tan C.-H."/>
            <person name="Antoshechkin I."/>
            <person name="Sternberg P.W."/>
            <person name="Goodrich-Blair H."/>
            <person name="Dillman A.R."/>
        </authorList>
    </citation>
    <scope>NUCLEOTIDE SEQUENCE</scope>
    <source>
        <strain evidence="2">PS9179</strain>
        <tissue evidence="2">Whole animal</tissue>
    </source>
</reference>
<dbReference type="SUPFAM" id="SSF53649">
    <property type="entry name" value="Alkaline phosphatase-like"/>
    <property type="match status" value="1"/>
</dbReference>
<evidence type="ECO:0000313" key="2">
    <source>
        <dbReference type="EMBL" id="KAK0413494.1"/>
    </source>
</evidence>